<accession>A0A061EZK8</accession>
<dbReference type="EMBL" id="CM001883">
    <property type="protein sequence ID" value="EOY10216.1"/>
    <property type="molecule type" value="Genomic_DNA"/>
</dbReference>
<evidence type="ECO:0000313" key="2">
    <source>
        <dbReference type="EMBL" id="EOY10216.1"/>
    </source>
</evidence>
<keyword evidence="1" id="KW-0732">Signal</keyword>
<feature type="signal peptide" evidence="1">
    <location>
        <begin position="1"/>
        <end position="15"/>
    </location>
</feature>
<reference evidence="2 3" key="1">
    <citation type="journal article" date="2013" name="Genome Biol.">
        <title>The genome sequence of the most widely cultivated cacao type and its use to identify candidate genes regulating pod color.</title>
        <authorList>
            <person name="Motamayor J.C."/>
            <person name="Mockaitis K."/>
            <person name="Schmutz J."/>
            <person name="Haiminen N."/>
            <person name="Iii D.L."/>
            <person name="Cornejo O."/>
            <person name="Findley S.D."/>
            <person name="Zheng P."/>
            <person name="Utro F."/>
            <person name="Royaert S."/>
            <person name="Saski C."/>
            <person name="Jenkins J."/>
            <person name="Podicheti R."/>
            <person name="Zhao M."/>
            <person name="Scheffler B.E."/>
            <person name="Stack J.C."/>
            <person name="Feltus F.A."/>
            <person name="Mustiga G.M."/>
            <person name="Amores F."/>
            <person name="Phillips W."/>
            <person name="Marelli J.P."/>
            <person name="May G.D."/>
            <person name="Shapiro H."/>
            <person name="Ma J."/>
            <person name="Bustamante C.D."/>
            <person name="Schnell R.J."/>
            <person name="Main D."/>
            <person name="Gilbert D."/>
            <person name="Parida L."/>
            <person name="Kuhn D.N."/>
        </authorList>
    </citation>
    <scope>NUCLEOTIDE SEQUENCE [LARGE SCALE GENOMIC DNA]</scope>
    <source>
        <strain evidence="3">cv. Matina 1-6</strain>
    </source>
</reference>
<evidence type="ECO:0000313" key="3">
    <source>
        <dbReference type="Proteomes" id="UP000026915"/>
    </source>
</evidence>
<dbReference type="InParanoid" id="A0A061EZK8"/>
<dbReference type="Gramene" id="EOY10216">
    <property type="protein sequence ID" value="EOY10216"/>
    <property type="gene ID" value="TCM_025570"/>
</dbReference>
<feature type="chain" id="PRO_5012090796" evidence="1">
    <location>
        <begin position="16"/>
        <end position="70"/>
    </location>
</feature>
<protein>
    <submittedName>
        <fullName evidence="2">Uncharacterized protein</fullName>
    </submittedName>
</protein>
<sequence>MLLLLLYAAGKEVMAKNPPGKTCADAIKLAGCKNDYCLKLCKQTYGDNIYVKGACLCEQRQPSPKHAPFA</sequence>
<dbReference type="HOGENOM" id="CLU_2762990_0_0_1"/>
<name>A0A061EZK8_THECC</name>
<keyword evidence="3" id="KW-1185">Reference proteome</keyword>
<dbReference type="AlphaFoldDB" id="A0A061EZK8"/>
<evidence type="ECO:0000256" key="1">
    <source>
        <dbReference type="SAM" id="SignalP"/>
    </source>
</evidence>
<proteinExistence type="predicted"/>
<organism evidence="2 3">
    <name type="scientific">Theobroma cacao</name>
    <name type="common">Cacao</name>
    <name type="synonym">Cocoa</name>
    <dbReference type="NCBI Taxonomy" id="3641"/>
    <lineage>
        <taxon>Eukaryota</taxon>
        <taxon>Viridiplantae</taxon>
        <taxon>Streptophyta</taxon>
        <taxon>Embryophyta</taxon>
        <taxon>Tracheophyta</taxon>
        <taxon>Spermatophyta</taxon>
        <taxon>Magnoliopsida</taxon>
        <taxon>eudicotyledons</taxon>
        <taxon>Gunneridae</taxon>
        <taxon>Pentapetalae</taxon>
        <taxon>rosids</taxon>
        <taxon>malvids</taxon>
        <taxon>Malvales</taxon>
        <taxon>Malvaceae</taxon>
        <taxon>Byttnerioideae</taxon>
        <taxon>Theobroma</taxon>
    </lineage>
</organism>
<gene>
    <name evidence="2" type="ORF">TCM_025570</name>
</gene>
<dbReference type="Proteomes" id="UP000026915">
    <property type="component" value="Chromosome 5"/>
</dbReference>